<feature type="transmembrane region" description="Helical" evidence="1">
    <location>
        <begin position="12"/>
        <end position="33"/>
    </location>
</feature>
<organism evidence="2">
    <name type="scientific">marine sediment metagenome</name>
    <dbReference type="NCBI Taxonomy" id="412755"/>
    <lineage>
        <taxon>unclassified sequences</taxon>
        <taxon>metagenomes</taxon>
        <taxon>ecological metagenomes</taxon>
    </lineage>
</organism>
<sequence length="77" mass="8619">LYPIEIKSLPEYLGFLAVLCGTFMVFQVLRMLVVKAAEGAKAKKRYFPGAPVLVRKYISAKVEGSLPLITFVENEKK</sequence>
<proteinExistence type="predicted"/>
<keyword evidence="1" id="KW-0812">Transmembrane</keyword>
<dbReference type="EMBL" id="LAZR01058907">
    <property type="protein sequence ID" value="KKK68922.1"/>
    <property type="molecule type" value="Genomic_DNA"/>
</dbReference>
<comment type="caution">
    <text evidence="2">The sequence shown here is derived from an EMBL/GenBank/DDBJ whole genome shotgun (WGS) entry which is preliminary data.</text>
</comment>
<keyword evidence="1" id="KW-0472">Membrane</keyword>
<dbReference type="AlphaFoldDB" id="A0A0F8XIK3"/>
<feature type="non-terminal residue" evidence="2">
    <location>
        <position position="1"/>
    </location>
</feature>
<name>A0A0F8XIK3_9ZZZZ</name>
<reference evidence="2" key="1">
    <citation type="journal article" date="2015" name="Nature">
        <title>Complex archaea that bridge the gap between prokaryotes and eukaryotes.</title>
        <authorList>
            <person name="Spang A."/>
            <person name="Saw J.H."/>
            <person name="Jorgensen S.L."/>
            <person name="Zaremba-Niedzwiedzka K."/>
            <person name="Martijn J."/>
            <person name="Lind A.E."/>
            <person name="van Eijk R."/>
            <person name="Schleper C."/>
            <person name="Guy L."/>
            <person name="Ettema T.J."/>
        </authorList>
    </citation>
    <scope>NUCLEOTIDE SEQUENCE</scope>
</reference>
<accession>A0A0F8XIK3</accession>
<protein>
    <submittedName>
        <fullName evidence="2">Uncharacterized protein</fullName>
    </submittedName>
</protein>
<evidence type="ECO:0000313" key="2">
    <source>
        <dbReference type="EMBL" id="KKK68922.1"/>
    </source>
</evidence>
<gene>
    <name evidence="2" type="ORF">LCGC14_2939180</name>
</gene>
<evidence type="ECO:0000256" key="1">
    <source>
        <dbReference type="SAM" id="Phobius"/>
    </source>
</evidence>
<keyword evidence="1" id="KW-1133">Transmembrane helix</keyword>